<dbReference type="EMBL" id="AP022557">
    <property type="protein sequence ID" value="BBW98539.1"/>
    <property type="molecule type" value="Genomic_DNA"/>
</dbReference>
<feature type="transmembrane region" description="Helical" evidence="1">
    <location>
        <begin position="6"/>
        <end position="28"/>
    </location>
</feature>
<gene>
    <name evidence="3" type="ORF">GsuE55_33720</name>
</gene>
<feature type="transmembrane region" description="Helical" evidence="1">
    <location>
        <begin position="212"/>
        <end position="233"/>
    </location>
</feature>
<proteinExistence type="predicted"/>
<organism evidence="3 4">
    <name type="scientific">Geobacillus subterraneus</name>
    <dbReference type="NCBI Taxonomy" id="129338"/>
    <lineage>
        <taxon>Bacteria</taxon>
        <taxon>Bacillati</taxon>
        <taxon>Bacillota</taxon>
        <taxon>Bacilli</taxon>
        <taxon>Bacillales</taxon>
        <taxon>Anoxybacillaceae</taxon>
        <taxon>Geobacillus</taxon>
    </lineage>
</organism>
<dbReference type="Pfam" id="PF02517">
    <property type="entry name" value="Rce1-like"/>
    <property type="match status" value="1"/>
</dbReference>
<sequence>MSRIGQLLGILSFFIVWYKKITIFEEFALPLYAPKMKRHLWLALSGAILGLLSISVIFLIYIGNDAKYQFNDNGVIHWFAISLLPAIIVHFCVCVSEELLFRGYILSKVEQITTFTVGNAVQSILFSLTHWFNFGFSWKSFVGLVLFGWLMAYLRILSRSLWLPVGFHALWNISQGSIFGFAVSGTAEKNSLIRVHIGGPEWWSGGAFGPEAGIVSMVWLFLLILILGFVLWIQSNKAGVVSSGKSMKGERVEGV</sequence>
<keyword evidence="1" id="KW-1133">Transmembrane helix</keyword>
<dbReference type="InterPro" id="IPR003675">
    <property type="entry name" value="Rce1/LyrA-like_dom"/>
</dbReference>
<accession>A0A679FU76</accession>
<name>A0A679FU76_9BACL</name>
<dbReference type="GO" id="GO:0080120">
    <property type="term" value="P:CAAX-box protein maturation"/>
    <property type="evidence" value="ECO:0007669"/>
    <property type="project" value="UniProtKB-ARBA"/>
</dbReference>
<keyword evidence="4" id="KW-1185">Reference proteome</keyword>
<dbReference type="GO" id="GO:0004175">
    <property type="term" value="F:endopeptidase activity"/>
    <property type="evidence" value="ECO:0007669"/>
    <property type="project" value="UniProtKB-ARBA"/>
</dbReference>
<dbReference type="Proteomes" id="UP000501421">
    <property type="component" value="Chromosome"/>
</dbReference>
<keyword evidence="1" id="KW-0472">Membrane</keyword>
<evidence type="ECO:0000313" key="3">
    <source>
        <dbReference type="EMBL" id="BBW98539.1"/>
    </source>
</evidence>
<evidence type="ECO:0000256" key="1">
    <source>
        <dbReference type="SAM" id="Phobius"/>
    </source>
</evidence>
<feature type="domain" description="CAAX prenyl protease 2/Lysostaphin resistance protein A-like" evidence="2">
    <location>
        <begin position="83"/>
        <end position="173"/>
    </location>
</feature>
<feature type="transmembrane region" description="Helical" evidence="1">
    <location>
        <begin position="75"/>
        <end position="100"/>
    </location>
</feature>
<evidence type="ECO:0000259" key="2">
    <source>
        <dbReference type="Pfam" id="PF02517"/>
    </source>
</evidence>
<dbReference type="PANTHER" id="PTHR39430:SF1">
    <property type="entry name" value="PROTEASE"/>
    <property type="match status" value="1"/>
</dbReference>
<feature type="transmembrane region" description="Helical" evidence="1">
    <location>
        <begin position="112"/>
        <end position="132"/>
    </location>
</feature>
<evidence type="ECO:0000313" key="4">
    <source>
        <dbReference type="Proteomes" id="UP000501421"/>
    </source>
</evidence>
<protein>
    <recommendedName>
        <fullName evidence="2">CAAX prenyl protease 2/Lysostaphin resistance protein A-like domain-containing protein</fullName>
    </recommendedName>
</protein>
<keyword evidence="1" id="KW-0812">Transmembrane</keyword>
<reference evidence="4" key="1">
    <citation type="journal article" date="2020" name="Microbiol. Resour. Announc.">
        <title>Complete Genome Sequence of Geobacillus sp. Strain E55-1, Isolated from Mine Geyser in Japan.</title>
        <authorList>
            <person name="Miyazaki K."/>
            <person name="Hase E."/>
            <person name="Tokito N."/>
        </authorList>
    </citation>
    <scope>NUCLEOTIDE SEQUENCE [LARGE SCALE GENOMIC DNA]</scope>
    <source>
        <strain evidence="4">E55-1</strain>
    </source>
</reference>
<dbReference type="AlphaFoldDB" id="A0A679FU76"/>
<dbReference type="PANTHER" id="PTHR39430">
    <property type="entry name" value="MEMBRANE-ASSOCIATED PROTEASE-RELATED"/>
    <property type="match status" value="1"/>
</dbReference>
<feature type="transmembrane region" description="Helical" evidence="1">
    <location>
        <begin position="40"/>
        <end position="63"/>
    </location>
</feature>
<feature type="transmembrane region" description="Helical" evidence="1">
    <location>
        <begin position="138"/>
        <end position="154"/>
    </location>
</feature>